<dbReference type="InterPro" id="IPR025870">
    <property type="entry name" value="Glyoxalase-like_dom"/>
</dbReference>
<dbReference type="Proteomes" id="UP001597083">
    <property type="component" value="Unassembled WGS sequence"/>
</dbReference>
<feature type="non-terminal residue" evidence="2">
    <location>
        <position position="1"/>
    </location>
</feature>
<proteinExistence type="predicted"/>
<dbReference type="EMBL" id="JBHTIR010000859">
    <property type="protein sequence ID" value="MFD0851872.1"/>
    <property type="molecule type" value="Genomic_DNA"/>
</dbReference>
<keyword evidence="3" id="KW-1185">Reference proteome</keyword>
<reference evidence="3" key="1">
    <citation type="journal article" date="2019" name="Int. J. Syst. Evol. Microbiol.">
        <title>The Global Catalogue of Microorganisms (GCM) 10K type strain sequencing project: providing services to taxonomists for standard genome sequencing and annotation.</title>
        <authorList>
            <consortium name="The Broad Institute Genomics Platform"/>
            <consortium name="The Broad Institute Genome Sequencing Center for Infectious Disease"/>
            <person name="Wu L."/>
            <person name="Ma J."/>
        </authorList>
    </citation>
    <scope>NUCLEOTIDE SEQUENCE [LARGE SCALE GENOMIC DNA]</scope>
    <source>
        <strain evidence="3">JCM 31696</strain>
    </source>
</reference>
<sequence length="89" mass="9856">RPDGTLLAWRLTPMRTGPLPFLIDWGTAQHPTETLPIAQLRSVEVVHPEPDVIRAALDALGADMRVRPGERFEIVAEVGRSDGTTFTLR</sequence>
<gene>
    <name evidence="2" type="ORF">ACFQ07_06550</name>
</gene>
<evidence type="ECO:0000313" key="2">
    <source>
        <dbReference type="EMBL" id="MFD0851872.1"/>
    </source>
</evidence>
<feature type="domain" description="Glyoxalase-like" evidence="1">
    <location>
        <begin position="1"/>
        <end position="60"/>
    </location>
</feature>
<evidence type="ECO:0000259" key="1">
    <source>
        <dbReference type="Pfam" id="PF13468"/>
    </source>
</evidence>
<protein>
    <submittedName>
        <fullName evidence="2">VOC family protein</fullName>
    </submittedName>
</protein>
<name>A0ABW3CDJ8_9ACTN</name>
<comment type="caution">
    <text evidence="2">The sequence shown here is derived from an EMBL/GenBank/DDBJ whole genome shotgun (WGS) entry which is preliminary data.</text>
</comment>
<accession>A0ABW3CDJ8</accession>
<evidence type="ECO:0000313" key="3">
    <source>
        <dbReference type="Proteomes" id="UP001597083"/>
    </source>
</evidence>
<dbReference type="Pfam" id="PF13468">
    <property type="entry name" value="Glyoxalase_3"/>
    <property type="match status" value="1"/>
</dbReference>
<organism evidence="2 3">
    <name type="scientific">Actinomadura adrarensis</name>
    <dbReference type="NCBI Taxonomy" id="1819600"/>
    <lineage>
        <taxon>Bacteria</taxon>
        <taxon>Bacillati</taxon>
        <taxon>Actinomycetota</taxon>
        <taxon>Actinomycetes</taxon>
        <taxon>Streptosporangiales</taxon>
        <taxon>Thermomonosporaceae</taxon>
        <taxon>Actinomadura</taxon>
    </lineage>
</organism>